<gene>
    <name evidence="1" type="ORF">NJT12_24920</name>
</gene>
<dbReference type="Gene3D" id="2.60.40.10">
    <property type="entry name" value="Immunoglobulins"/>
    <property type="match status" value="1"/>
</dbReference>
<accession>A0ABT4WJU1</accession>
<feature type="non-terminal residue" evidence="1">
    <location>
        <position position="1"/>
    </location>
</feature>
<feature type="non-terminal residue" evidence="1">
    <location>
        <position position="82"/>
    </location>
</feature>
<dbReference type="InterPro" id="IPR013783">
    <property type="entry name" value="Ig-like_fold"/>
</dbReference>
<comment type="caution">
    <text evidence="1">The sequence shown here is derived from an EMBL/GenBank/DDBJ whole genome shotgun (WGS) entry which is preliminary data.</text>
</comment>
<dbReference type="EMBL" id="JAMZNK010000142">
    <property type="protein sequence ID" value="MDA6072863.1"/>
    <property type="molecule type" value="Genomic_DNA"/>
</dbReference>
<dbReference type="InterPro" id="IPR036116">
    <property type="entry name" value="FN3_sf"/>
</dbReference>
<name>A0ABT4WJU1_9FLAO</name>
<dbReference type="RefSeq" id="WP_271338810.1">
    <property type="nucleotide sequence ID" value="NZ_JAMZNK010000142.1"/>
</dbReference>
<reference evidence="1 2" key="1">
    <citation type="journal article" date="2023" name="Chemosphere">
        <title>Whole genome analysis of Flavobacterium aziz-sancarii sp. nov., isolated from Ardley Island (Antarctica), revealed a rich resistome and bioremediation potential.</title>
        <authorList>
            <person name="Otur C."/>
            <person name="Okay S."/>
            <person name="Kurt-Kizildogan A."/>
        </authorList>
    </citation>
    <scope>NUCLEOTIDE SEQUENCE [LARGE SCALE GENOMIC DNA]</scope>
    <source>
        <strain evidence="1 2">AC</strain>
    </source>
</reference>
<dbReference type="SUPFAM" id="SSF49265">
    <property type="entry name" value="Fibronectin type III"/>
    <property type="match status" value="1"/>
</dbReference>
<evidence type="ECO:0008006" key="3">
    <source>
        <dbReference type="Google" id="ProtNLM"/>
    </source>
</evidence>
<protein>
    <recommendedName>
        <fullName evidence="3">Fibronectin type-III domain-containing protein</fullName>
    </recommendedName>
</protein>
<organism evidence="1 2">
    <name type="scientific">Flavobacterium azizsancarii</name>
    <dbReference type="NCBI Taxonomy" id="2961580"/>
    <lineage>
        <taxon>Bacteria</taxon>
        <taxon>Pseudomonadati</taxon>
        <taxon>Bacteroidota</taxon>
        <taxon>Flavobacteriia</taxon>
        <taxon>Flavobacteriales</taxon>
        <taxon>Flavobacteriaceae</taxon>
        <taxon>Flavobacterium</taxon>
    </lineage>
</organism>
<sequence length="82" mass="7952">PTVGIITHPTCTVATGSVVLNGLPSGNWTINPGNITGSTASTTISGLTAGTTYTFTVTNAVGCISAASGNVVFNAQPATPSA</sequence>
<proteinExistence type="predicted"/>
<dbReference type="Proteomes" id="UP001212170">
    <property type="component" value="Unassembled WGS sequence"/>
</dbReference>
<evidence type="ECO:0000313" key="1">
    <source>
        <dbReference type="EMBL" id="MDA6072863.1"/>
    </source>
</evidence>
<keyword evidence="2" id="KW-1185">Reference proteome</keyword>
<evidence type="ECO:0000313" key="2">
    <source>
        <dbReference type="Proteomes" id="UP001212170"/>
    </source>
</evidence>